<sequence>MVSFSRRSSYESTTPSNRYDQMKSAADALKGLKFITTPKPGEEGNHWNDVEKRFDKLTASTNGLLHSSMFGECIETMSIELRRTWMYLAVPVSLYTCERLIRAFRSSTETVEIIKSGKVFTIDTTKNMNYDEIFPVEAKTFGYKPKSSFESISLVAVIQTQSRINPPLS</sequence>
<evidence type="ECO:0000313" key="3">
    <source>
        <dbReference type="Proteomes" id="UP001281410"/>
    </source>
</evidence>
<dbReference type="GO" id="GO:0004601">
    <property type="term" value="F:peroxidase activity"/>
    <property type="evidence" value="ECO:0007669"/>
    <property type="project" value="InterPro"/>
</dbReference>
<dbReference type="EMBL" id="JANJYJ010000004">
    <property type="protein sequence ID" value="KAK3220533.1"/>
    <property type="molecule type" value="Genomic_DNA"/>
</dbReference>
<dbReference type="Gene3D" id="1.10.238.10">
    <property type="entry name" value="EF-hand"/>
    <property type="match status" value="1"/>
</dbReference>
<keyword evidence="3" id="KW-1185">Reference proteome</keyword>
<accession>A0AAE0AMG7</accession>
<evidence type="ECO:0000259" key="1">
    <source>
        <dbReference type="Pfam" id="PF08414"/>
    </source>
</evidence>
<proteinExistence type="predicted"/>
<dbReference type="Proteomes" id="UP001281410">
    <property type="component" value="Unassembled WGS sequence"/>
</dbReference>
<comment type="caution">
    <text evidence="2">The sequence shown here is derived from an EMBL/GenBank/DDBJ whole genome shotgun (WGS) entry which is preliminary data.</text>
</comment>
<dbReference type="Pfam" id="PF08414">
    <property type="entry name" value="NADPH_Ox"/>
    <property type="match status" value="1"/>
</dbReference>
<dbReference type="InterPro" id="IPR013623">
    <property type="entry name" value="NADPH_Ox"/>
</dbReference>
<name>A0AAE0AMG7_9ROSI</name>
<reference evidence="2" key="1">
    <citation type="journal article" date="2023" name="Plant J.">
        <title>Genome sequences and population genomics provide insights into the demographic history, inbreeding, and mutation load of two 'living fossil' tree species of Dipteronia.</title>
        <authorList>
            <person name="Feng Y."/>
            <person name="Comes H.P."/>
            <person name="Chen J."/>
            <person name="Zhu S."/>
            <person name="Lu R."/>
            <person name="Zhang X."/>
            <person name="Li P."/>
            <person name="Qiu J."/>
            <person name="Olsen K.M."/>
            <person name="Qiu Y."/>
        </authorList>
    </citation>
    <scope>NUCLEOTIDE SEQUENCE</scope>
    <source>
        <strain evidence="2">NBL</strain>
    </source>
</reference>
<evidence type="ECO:0000313" key="2">
    <source>
        <dbReference type="EMBL" id="KAK3220533.1"/>
    </source>
</evidence>
<dbReference type="AlphaFoldDB" id="A0AAE0AMG7"/>
<protein>
    <recommendedName>
        <fullName evidence="1">NADPH oxidase Respiratory burst domain-containing protein</fullName>
    </recommendedName>
</protein>
<feature type="domain" description="NADPH oxidase Respiratory burst" evidence="1">
    <location>
        <begin position="22"/>
        <end position="76"/>
    </location>
</feature>
<gene>
    <name evidence="2" type="ORF">Dsin_014503</name>
</gene>
<dbReference type="GO" id="GO:0050664">
    <property type="term" value="F:oxidoreductase activity, acting on NAD(P)H, oxygen as acceptor"/>
    <property type="evidence" value="ECO:0007669"/>
    <property type="project" value="InterPro"/>
</dbReference>
<organism evidence="2 3">
    <name type="scientific">Dipteronia sinensis</name>
    <dbReference type="NCBI Taxonomy" id="43782"/>
    <lineage>
        <taxon>Eukaryota</taxon>
        <taxon>Viridiplantae</taxon>
        <taxon>Streptophyta</taxon>
        <taxon>Embryophyta</taxon>
        <taxon>Tracheophyta</taxon>
        <taxon>Spermatophyta</taxon>
        <taxon>Magnoliopsida</taxon>
        <taxon>eudicotyledons</taxon>
        <taxon>Gunneridae</taxon>
        <taxon>Pentapetalae</taxon>
        <taxon>rosids</taxon>
        <taxon>malvids</taxon>
        <taxon>Sapindales</taxon>
        <taxon>Sapindaceae</taxon>
        <taxon>Hippocastanoideae</taxon>
        <taxon>Acereae</taxon>
        <taxon>Dipteronia</taxon>
    </lineage>
</organism>